<dbReference type="Gene3D" id="3.30.40.10">
    <property type="entry name" value="Zinc/RING finger domain, C3HC4 (zinc finger)"/>
    <property type="match status" value="1"/>
</dbReference>
<evidence type="ECO:0000313" key="5">
    <source>
        <dbReference type="RefSeq" id="XP_039126599.1"/>
    </source>
</evidence>
<evidence type="ECO:0000256" key="1">
    <source>
        <dbReference type="PROSITE-ProRule" id="PRU00175"/>
    </source>
</evidence>
<dbReference type="GO" id="GO:0008270">
    <property type="term" value="F:zinc ion binding"/>
    <property type="evidence" value="ECO:0007669"/>
    <property type="project" value="UniProtKB-KW"/>
</dbReference>
<keyword evidence="1" id="KW-0479">Metal-binding</keyword>
<evidence type="ECO:0000313" key="4">
    <source>
        <dbReference type="Proteomes" id="UP001515500"/>
    </source>
</evidence>
<dbReference type="RefSeq" id="XP_039126599.1">
    <property type="nucleotide sequence ID" value="XM_039270665.1"/>
</dbReference>
<dbReference type="AlphaFoldDB" id="A0AB40BJ24"/>
<keyword evidence="1" id="KW-0862">Zinc</keyword>
<dbReference type="PANTHER" id="PTHR47344:SF1">
    <property type="entry name" value="RING ZINC FINGER PROTEIN-RELATED"/>
    <property type="match status" value="1"/>
</dbReference>
<dbReference type="InterPro" id="IPR001841">
    <property type="entry name" value="Znf_RING"/>
</dbReference>
<keyword evidence="2" id="KW-0175">Coiled coil</keyword>
<feature type="domain" description="RING-type" evidence="3">
    <location>
        <begin position="23"/>
        <end position="71"/>
    </location>
</feature>
<dbReference type="InterPro" id="IPR013083">
    <property type="entry name" value="Znf_RING/FYVE/PHD"/>
</dbReference>
<organism evidence="4 5">
    <name type="scientific">Dioscorea cayennensis subsp. rotundata</name>
    <name type="common">White Guinea yam</name>
    <name type="synonym">Dioscorea rotundata</name>
    <dbReference type="NCBI Taxonomy" id="55577"/>
    <lineage>
        <taxon>Eukaryota</taxon>
        <taxon>Viridiplantae</taxon>
        <taxon>Streptophyta</taxon>
        <taxon>Embryophyta</taxon>
        <taxon>Tracheophyta</taxon>
        <taxon>Spermatophyta</taxon>
        <taxon>Magnoliopsida</taxon>
        <taxon>Liliopsida</taxon>
        <taxon>Dioscoreales</taxon>
        <taxon>Dioscoreaceae</taxon>
        <taxon>Dioscorea</taxon>
    </lineage>
</organism>
<dbReference type="SUPFAM" id="SSF57850">
    <property type="entry name" value="RING/U-box"/>
    <property type="match status" value="1"/>
</dbReference>
<keyword evidence="1" id="KW-0863">Zinc-finger</keyword>
<gene>
    <name evidence="5" type="primary">LOC120262669</name>
</gene>
<dbReference type="PANTHER" id="PTHR47344">
    <property type="entry name" value="RING ZINC FINGER PROTEIN-RELATED"/>
    <property type="match status" value="1"/>
</dbReference>
<evidence type="ECO:0000256" key="2">
    <source>
        <dbReference type="SAM" id="Coils"/>
    </source>
</evidence>
<evidence type="ECO:0000259" key="3">
    <source>
        <dbReference type="PROSITE" id="PS50089"/>
    </source>
</evidence>
<accession>A0AB40BJ24</accession>
<feature type="coiled-coil region" evidence="2">
    <location>
        <begin position="129"/>
        <end position="184"/>
    </location>
</feature>
<dbReference type="GeneID" id="120262669"/>
<dbReference type="Proteomes" id="UP001515500">
    <property type="component" value="Chromosome 1"/>
</dbReference>
<dbReference type="Pfam" id="PF13639">
    <property type="entry name" value="zf-RING_2"/>
    <property type="match status" value="1"/>
</dbReference>
<name>A0AB40BJ24_DIOCR</name>
<reference evidence="4" key="1">
    <citation type="submission" date="2025-05" db="UniProtKB">
        <authorList>
            <consortium name="RefSeq"/>
        </authorList>
    </citation>
    <scope>NUCLEOTIDE SEQUENCE [LARGE SCALE GENOMIC DNA]</scope>
</reference>
<sequence length="592" mass="66460">MAHLISDAGAGSGAGVGGQKPLCSICYEDLKPIIEDLQSISLCGHVFHELCLQQWLEYCPSGKKPTCPICKQSCSQKSLTRLYFQSSGDATQLLHSDGIDAEALGEKVKRLEGKLSSMTSSFQSQQMHLQELNKELSKWKEFVKLEEARNEEVRSENKCLDRLVRQKNEELSRKSSECLKLEERNLMLAKELAALKLVTDLNLGEEEMVKLASIGHGANHANVIDVLKSSLALRNKSYKELMAKCNALGRAEARTQQKFVKAKEKIKNLKVRLQELERAVEEKENVTLRKLKTFTLLKPERVNTDRAMQNSSSIDNRPLQDQTENCVRNRELNSSNCLNHLSGHIENTSLQKDFTSLTYKECKDTVDIDDDELLLKNLDTLISSRNKNSSAAHLSYRQKLQKHAHGADVQREYVDQECVSSSHLRISLAGESSISSSFRQRDEWDTTRIALDRNVKDVTSSTKDVEAVLADAVHKHQLSANKDIQAHEFAACPRDPILHGHFGQDFTTRNVSKWGRLAEHKASASASLGTQAQVNKRSLITVGADGRGGKIKVLRAHDQYLSVKEQKLASKRCKLGANQNGQFQIEHFFEKN</sequence>
<feature type="coiled-coil region" evidence="2">
    <location>
        <begin position="252"/>
        <end position="286"/>
    </location>
</feature>
<proteinExistence type="predicted"/>
<protein>
    <submittedName>
        <fullName evidence="5">E3 ubiquitin-protein ligase TRAIP-like</fullName>
    </submittedName>
</protein>
<dbReference type="PROSITE" id="PS50089">
    <property type="entry name" value="ZF_RING_2"/>
    <property type="match status" value="1"/>
</dbReference>
<reference evidence="5" key="2">
    <citation type="submission" date="2025-08" db="UniProtKB">
        <authorList>
            <consortium name="RefSeq"/>
        </authorList>
    </citation>
    <scope>IDENTIFICATION</scope>
</reference>
<keyword evidence="4" id="KW-1185">Reference proteome</keyword>
<dbReference type="SMART" id="SM00184">
    <property type="entry name" value="RING"/>
    <property type="match status" value="1"/>
</dbReference>